<sequence>MEISTVVSSIAVMAAMIVIGALLTRTVPFTVERRQLLMAIIINVAMPCIIFHGIFQTKVDQAFLTLVLITFVCSIILNSLGVGLGFLAARAARMTPDKAREIALLSGLGNTGFIGIPLCAALFGPKGALLAAIFDAGLDFTIWTLGVMILQPHVRISLRSLRELVNIPMIAIFVGMIIAVLNLSPPPVVAHLTESLANLASPLAMMYIGMLIPALIKKKTPAIGHISMPLVLKLCIFPISCALLLKVVSFPVEVVQTIIVQTAMPSMTLASILFARYSADEEYGATMTVFSTLLSIPTIPLMTAFGFYLLQ</sequence>
<keyword evidence="3" id="KW-0813">Transport</keyword>
<evidence type="ECO:0000256" key="3">
    <source>
        <dbReference type="ARBA" id="ARBA00022448"/>
    </source>
</evidence>
<keyword evidence="6" id="KW-1133">Transmembrane helix</keyword>
<evidence type="ECO:0000256" key="5">
    <source>
        <dbReference type="ARBA" id="ARBA00022692"/>
    </source>
</evidence>
<dbReference type="PANTHER" id="PTHR36838:SF3">
    <property type="entry name" value="TRANSPORTER AUXIN EFFLUX CARRIER EC FAMILY"/>
    <property type="match status" value="1"/>
</dbReference>
<evidence type="ECO:0000256" key="7">
    <source>
        <dbReference type="ARBA" id="ARBA00023136"/>
    </source>
</evidence>
<accession>A0A0U5AZL8</accession>
<dbReference type="PANTHER" id="PTHR36838">
    <property type="entry name" value="AUXIN EFFLUX CARRIER FAMILY PROTEIN"/>
    <property type="match status" value="1"/>
</dbReference>
<evidence type="ECO:0000313" key="8">
    <source>
        <dbReference type="EMBL" id="BAU29210.1"/>
    </source>
</evidence>
<dbReference type="OrthoDB" id="401182at2"/>
<dbReference type="InterPro" id="IPR004776">
    <property type="entry name" value="Mem_transp_PIN-like"/>
</dbReference>
<evidence type="ECO:0000256" key="1">
    <source>
        <dbReference type="ARBA" id="ARBA00004651"/>
    </source>
</evidence>
<dbReference type="AlphaFoldDB" id="A0A0U5AZL8"/>
<dbReference type="Proteomes" id="UP000217696">
    <property type="component" value="Chromosome"/>
</dbReference>
<dbReference type="InterPro" id="IPR038770">
    <property type="entry name" value="Na+/solute_symporter_sf"/>
</dbReference>
<evidence type="ECO:0000256" key="2">
    <source>
        <dbReference type="ARBA" id="ARBA00010145"/>
    </source>
</evidence>
<gene>
    <name evidence="8" type="ORF">CB4_03395</name>
</gene>
<comment type="subcellular location">
    <subcellularLocation>
        <location evidence="1">Cell membrane</location>
        <topology evidence="1">Multi-pass membrane protein</topology>
    </subcellularLocation>
</comment>
<reference evidence="8 9" key="1">
    <citation type="submission" date="2015-12" db="EMBL/GenBank/DDBJ databases">
        <title>Genome sequence of Aneurinibacillus soli.</title>
        <authorList>
            <person name="Lee J.S."/>
            <person name="Lee K.C."/>
            <person name="Kim K.K."/>
            <person name="Lee B.W."/>
        </authorList>
    </citation>
    <scope>NUCLEOTIDE SEQUENCE [LARGE SCALE GENOMIC DNA]</scope>
    <source>
        <strain evidence="8 9">CB4</strain>
    </source>
</reference>
<evidence type="ECO:0000256" key="6">
    <source>
        <dbReference type="ARBA" id="ARBA00022989"/>
    </source>
</evidence>
<dbReference type="KEGG" id="asoc:CB4_03395"/>
<dbReference type="GO" id="GO:0055085">
    <property type="term" value="P:transmembrane transport"/>
    <property type="evidence" value="ECO:0007669"/>
    <property type="project" value="InterPro"/>
</dbReference>
<protein>
    <submittedName>
        <fullName evidence="8">Membrane transport protein</fullName>
    </submittedName>
</protein>
<comment type="similarity">
    <text evidence="2">Belongs to the auxin efflux carrier (TC 2.A.69) family.</text>
</comment>
<proteinExistence type="inferred from homology"/>
<keyword evidence="9" id="KW-1185">Reference proteome</keyword>
<name>A0A0U5AZL8_9BACL</name>
<dbReference type="GO" id="GO:0005886">
    <property type="term" value="C:plasma membrane"/>
    <property type="evidence" value="ECO:0007669"/>
    <property type="project" value="UniProtKB-SubCell"/>
</dbReference>
<evidence type="ECO:0000313" key="9">
    <source>
        <dbReference type="Proteomes" id="UP000217696"/>
    </source>
</evidence>
<keyword evidence="4" id="KW-1003">Cell membrane</keyword>
<keyword evidence="7" id="KW-0472">Membrane</keyword>
<dbReference type="Pfam" id="PF03547">
    <property type="entry name" value="Mem_trans"/>
    <property type="match status" value="2"/>
</dbReference>
<keyword evidence="5" id="KW-0812">Transmembrane</keyword>
<dbReference type="EMBL" id="AP017312">
    <property type="protein sequence ID" value="BAU29210.1"/>
    <property type="molecule type" value="Genomic_DNA"/>
</dbReference>
<organism evidence="8 9">
    <name type="scientific">Aneurinibacillus soli</name>
    <dbReference type="NCBI Taxonomy" id="1500254"/>
    <lineage>
        <taxon>Bacteria</taxon>
        <taxon>Bacillati</taxon>
        <taxon>Bacillota</taxon>
        <taxon>Bacilli</taxon>
        <taxon>Bacillales</taxon>
        <taxon>Paenibacillaceae</taxon>
        <taxon>Aneurinibacillus group</taxon>
        <taxon>Aneurinibacillus</taxon>
    </lineage>
</organism>
<dbReference type="Gene3D" id="1.20.1530.20">
    <property type="match status" value="2"/>
</dbReference>
<evidence type="ECO:0000256" key="4">
    <source>
        <dbReference type="ARBA" id="ARBA00022475"/>
    </source>
</evidence>